<protein>
    <submittedName>
        <fullName evidence="1">Uncharacterized protein</fullName>
    </submittedName>
</protein>
<comment type="caution">
    <text evidence="1">The sequence shown here is derived from an EMBL/GenBank/DDBJ whole genome shotgun (WGS) entry which is preliminary data.</text>
</comment>
<dbReference type="OrthoDB" id="2463097at2759"/>
<dbReference type="EMBL" id="WTPW01000930">
    <property type="protein sequence ID" value="KAF0469000.1"/>
    <property type="molecule type" value="Genomic_DNA"/>
</dbReference>
<evidence type="ECO:0000313" key="1">
    <source>
        <dbReference type="EMBL" id="KAF0469000.1"/>
    </source>
</evidence>
<keyword evidence="2" id="KW-1185">Reference proteome</keyword>
<proteinExistence type="predicted"/>
<dbReference type="AlphaFoldDB" id="A0A8H4AAW0"/>
<name>A0A8H4AAW0_GIGMA</name>
<accession>A0A8H4AAW0</accession>
<gene>
    <name evidence="1" type="ORF">F8M41_025672</name>
</gene>
<organism evidence="1 2">
    <name type="scientific">Gigaspora margarita</name>
    <dbReference type="NCBI Taxonomy" id="4874"/>
    <lineage>
        <taxon>Eukaryota</taxon>
        <taxon>Fungi</taxon>
        <taxon>Fungi incertae sedis</taxon>
        <taxon>Mucoromycota</taxon>
        <taxon>Glomeromycotina</taxon>
        <taxon>Glomeromycetes</taxon>
        <taxon>Diversisporales</taxon>
        <taxon>Gigasporaceae</taxon>
        <taxon>Gigaspora</taxon>
    </lineage>
</organism>
<evidence type="ECO:0000313" key="2">
    <source>
        <dbReference type="Proteomes" id="UP000439903"/>
    </source>
</evidence>
<dbReference type="Proteomes" id="UP000439903">
    <property type="component" value="Unassembled WGS sequence"/>
</dbReference>
<reference evidence="1 2" key="1">
    <citation type="journal article" date="2019" name="Environ. Microbiol.">
        <title>At the nexus of three kingdoms: the genome of the mycorrhizal fungus Gigaspora margarita provides insights into plant, endobacterial and fungal interactions.</title>
        <authorList>
            <person name="Venice F."/>
            <person name="Ghignone S."/>
            <person name="Salvioli di Fossalunga A."/>
            <person name="Amselem J."/>
            <person name="Novero M."/>
            <person name="Xianan X."/>
            <person name="Sedzielewska Toro K."/>
            <person name="Morin E."/>
            <person name="Lipzen A."/>
            <person name="Grigoriev I.V."/>
            <person name="Henrissat B."/>
            <person name="Martin F.M."/>
            <person name="Bonfante P."/>
        </authorList>
    </citation>
    <scope>NUCLEOTIDE SEQUENCE [LARGE SCALE GENOMIC DNA]</scope>
    <source>
        <strain evidence="1 2">BEG34</strain>
    </source>
</reference>
<sequence>MSDKENLPNINTDLSEKYSKKIDTSLNEDIVQDLKNQDVNILHSPKSLSNKENSTSQDFINETINQLCNIYLEEEKKGNYDTSILSSIEQYLLSKQQNPEEMG</sequence>